<dbReference type="Proteomes" id="UP001372338">
    <property type="component" value="Unassembled WGS sequence"/>
</dbReference>
<evidence type="ECO:0000313" key="4">
    <source>
        <dbReference type="Proteomes" id="UP001372338"/>
    </source>
</evidence>
<dbReference type="SUPFAM" id="SSF50630">
    <property type="entry name" value="Acid proteases"/>
    <property type="match status" value="1"/>
</dbReference>
<dbReference type="InterPro" id="IPR033121">
    <property type="entry name" value="PEPTIDASE_A1"/>
</dbReference>
<dbReference type="InterPro" id="IPR021109">
    <property type="entry name" value="Peptidase_aspartic_dom_sf"/>
</dbReference>
<protein>
    <recommendedName>
        <fullName evidence="2">Peptidase A1 domain-containing protein</fullName>
    </recommendedName>
</protein>
<accession>A0AAN9FGZ8</accession>
<dbReference type="InterPro" id="IPR001461">
    <property type="entry name" value="Aspartic_peptidase_A1"/>
</dbReference>
<organism evidence="3 4">
    <name type="scientific">Crotalaria pallida</name>
    <name type="common">Smooth rattlebox</name>
    <name type="synonym">Crotalaria striata</name>
    <dbReference type="NCBI Taxonomy" id="3830"/>
    <lineage>
        <taxon>Eukaryota</taxon>
        <taxon>Viridiplantae</taxon>
        <taxon>Streptophyta</taxon>
        <taxon>Embryophyta</taxon>
        <taxon>Tracheophyta</taxon>
        <taxon>Spermatophyta</taxon>
        <taxon>Magnoliopsida</taxon>
        <taxon>eudicotyledons</taxon>
        <taxon>Gunneridae</taxon>
        <taxon>Pentapetalae</taxon>
        <taxon>rosids</taxon>
        <taxon>fabids</taxon>
        <taxon>Fabales</taxon>
        <taxon>Fabaceae</taxon>
        <taxon>Papilionoideae</taxon>
        <taxon>50 kb inversion clade</taxon>
        <taxon>genistoids sensu lato</taxon>
        <taxon>core genistoids</taxon>
        <taxon>Crotalarieae</taxon>
        <taxon>Crotalaria</taxon>
    </lineage>
</organism>
<evidence type="ECO:0000256" key="1">
    <source>
        <dbReference type="ARBA" id="ARBA00007447"/>
    </source>
</evidence>
<gene>
    <name evidence="3" type="ORF">RIF29_16290</name>
</gene>
<comment type="similarity">
    <text evidence="1">Belongs to the peptidase A1 family.</text>
</comment>
<proteinExistence type="inferred from homology"/>
<dbReference type="EMBL" id="JAYWIO010000003">
    <property type="protein sequence ID" value="KAK7275181.1"/>
    <property type="molecule type" value="Genomic_DNA"/>
</dbReference>
<dbReference type="GO" id="GO:0006508">
    <property type="term" value="P:proteolysis"/>
    <property type="evidence" value="ECO:0007669"/>
    <property type="project" value="InterPro"/>
</dbReference>
<name>A0AAN9FGZ8_CROPI</name>
<evidence type="ECO:0000313" key="3">
    <source>
        <dbReference type="EMBL" id="KAK7275181.1"/>
    </source>
</evidence>
<dbReference type="PANTHER" id="PTHR47966:SF15">
    <property type="entry name" value="FUNGAL PROTEINASE A, ASPARTIC PROTEINASE SUPERFAMILY PROTEIN"/>
    <property type="match status" value="1"/>
</dbReference>
<dbReference type="GO" id="GO:0004190">
    <property type="term" value="F:aspartic-type endopeptidase activity"/>
    <property type="evidence" value="ECO:0007669"/>
    <property type="project" value="InterPro"/>
</dbReference>
<dbReference type="AlphaFoldDB" id="A0AAN9FGZ8"/>
<comment type="caution">
    <text evidence="3">The sequence shown here is derived from an EMBL/GenBank/DDBJ whole genome shotgun (WGS) entry which is preliminary data.</text>
</comment>
<keyword evidence="4" id="KW-1185">Reference proteome</keyword>
<evidence type="ECO:0000259" key="2">
    <source>
        <dbReference type="Pfam" id="PF00026"/>
    </source>
</evidence>
<sequence>MKLKLQRFFILFSNGAIYVLYPVVPFGTSADIQYGTGAISGFFSYDDVKVGDVVVKNQIFIEATREPGVTFVAAKFDGTI</sequence>
<feature type="domain" description="Peptidase A1" evidence="2">
    <location>
        <begin position="27"/>
        <end position="79"/>
    </location>
</feature>
<dbReference type="Gene3D" id="2.40.70.10">
    <property type="entry name" value="Acid Proteases"/>
    <property type="match status" value="1"/>
</dbReference>
<dbReference type="PANTHER" id="PTHR47966">
    <property type="entry name" value="BETA-SITE APP-CLEAVING ENZYME, ISOFORM A-RELATED"/>
    <property type="match status" value="1"/>
</dbReference>
<reference evidence="3 4" key="1">
    <citation type="submission" date="2024-01" db="EMBL/GenBank/DDBJ databases">
        <title>The genomes of 5 underutilized Papilionoideae crops provide insights into root nodulation and disease resistanc.</title>
        <authorList>
            <person name="Yuan L."/>
        </authorList>
    </citation>
    <scope>NUCLEOTIDE SEQUENCE [LARGE SCALE GENOMIC DNA]</scope>
    <source>
        <strain evidence="3">ZHUSHIDOU_FW_LH</strain>
        <tissue evidence="3">Leaf</tissue>
    </source>
</reference>
<dbReference type="Pfam" id="PF00026">
    <property type="entry name" value="Asp"/>
    <property type="match status" value="1"/>
</dbReference>